<organism evidence="2 3">
    <name type="scientific">Triangularia setosa</name>
    <dbReference type="NCBI Taxonomy" id="2587417"/>
    <lineage>
        <taxon>Eukaryota</taxon>
        <taxon>Fungi</taxon>
        <taxon>Dikarya</taxon>
        <taxon>Ascomycota</taxon>
        <taxon>Pezizomycotina</taxon>
        <taxon>Sordariomycetes</taxon>
        <taxon>Sordariomycetidae</taxon>
        <taxon>Sordariales</taxon>
        <taxon>Podosporaceae</taxon>
        <taxon>Triangularia</taxon>
    </lineage>
</organism>
<dbReference type="Gene3D" id="2.60.20.10">
    <property type="entry name" value="Crystallins"/>
    <property type="match status" value="1"/>
</dbReference>
<sequence length="128" mass="13356">MRTSSITLAIATMAGFTIAAPAPEASPEAAPQAPVDLEKRQSLGIFVTADINFGGRSEHLIVTRGSCLTLGNGWPNVISSFGPDSGLTCTIWDDNGCTGASRGGIVFPGISNLVTVGWNDRINSFRCN</sequence>
<keyword evidence="3" id="KW-1185">Reference proteome</keyword>
<evidence type="ECO:0000313" key="2">
    <source>
        <dbReference type="EMBL" id="KAK4172391.1"/>
    </source>
</evidence>
<name>A0AAN6VZP3_9PEZI</name>
<gene>
    <name evidence="2" type="ORF">QBC36DRAFT_197087</name>
</gene>
<keyword evidence="1" id="KW-0732">Signal</keyword>
<protein>
    <submittedName>
        <fullName evidence="2">Uncharacterized protein</fullName>
    </submittedName>
</protein>
<dbReference type="AlphaFoldDB" id="A0AAN6VZP3"/>
<dbReference type="EMBL" id="MU866430">
    <property type="protein sequence ID" value="KAK4172391.1"/>
    <property type="molecule type" value="Genomic_DNA"/>
</dbReference>
<proteinExistence type="predicted"/>
<reference evidence="2" key="2">
    <citation type="submission" date="2023-05" db="EMBL/GenBank/DDBJ databases">
        <authorList>
            <consortium name="Lawrence Berkeley National Laboratory"/>
            <person name="Steindorff A."/>
            <person name="Hensen N."/>
            <person name="Bonometti L."/>
            <person name="Westerberg I."/>
            <person name="Brannstrom I.O."/>
            <person name="Guillou S."/>
            <person name="Cros-Aarteil S."/>
            <person name="Calhoun S."/>
            <person name="Haridas S."/>
            <person name="Kuo A."/>
            <person name="Mondo S."/>
            <person name="Pangilinan J."/>
            <person name="Riley R."/>
            <person name="Labutti K."/>
            <person name="Andreopoulos B."/>
            <person name="Lipzen A."/>
            <person name="Chen C."/>
            <person name="Yanf M."/>
            <person name="Daum C."/>
            <person name="Ng V."/>
            <person name="Clum A."/>
            <person name="Ohm R."/>
            <person name="Martin F."/>
            <person name="Silar P."/>
            <person name="Natvig D."/>
            <person name="Lalanne C."/>
            <person name="Gautier V."/>
            <person name="Ament-Velasquez S.L."/>
            <person name="Kruys A."/>
            <person name="Hutchinson M.I."/>
            <person name="Powell A.J."/>
            <person name="Barry K."/>
            <person name="Miller A.N."/>
            <person name="Grigoriev I.V."/>
            <person name="Debuchy R."/>
            <person name="Gladieux P."/>
            <person name="Thoren M.H."/>
            <person name="Johannesson H."/>
        </authorList>
    </citation>
    <scope>NUCLEOTIDE SEQUENCE</scope>
    <source>
        <strain evidence="2">CBS 892.96</strain>
    </source>
</reference>
<feature type="signal peptide" evidence="1">
    <location>
        <begin position="1"/>
        <end position="19"/>
    </location>
</feature>
<reference evidence="2" key="1">
    <citation type="journal article" date="2023" name="Mol. Phylogenet. Evol.">
        <title>Genome-scale phylogeny and comparative genomics of the fungal order Sordariales.</title>
        <authorList>
            <person name="Hensen N."/>
            <person name="Bonometti L."/>
            <person name="Westerberg I."/>
            <person name="Brannstrom I.O."/>
            <person name="Guillou S."/>
            <person name="Cros-Aarteil S."/>
            <person name="Calhoun S."/>
            <person name="Haridas S."/>
            <person name="Kuo A."/>
            <person name="Mondo S."/>
            <person name="Pangilinan J."/>
            <person name="Riley R."/>
            <person name="LaButti K."/>
            <person name="Andreopoulos B."/>
            <person name="Lipzen A."/>
            <person name="Chen C."/>
            <person name="Yan M."/>
            <person name="Daum C."/>
            <person name="Ng V."/>
            <person name="Clum A."/>
            <person name="Steindorff A."/>
            <person name="Ohm R.A."/>
            <person name="Martin F."/>
            <person name="Silar P."/>
            <person name="Natvig D.O."/>
            <person name="Lalanne C."/>
            <person name="Gautier V."/>
            <person name="Ament-Velasquez S.L."/>
            <person name="Kruys A."/>
            <person name="Hutchinson M.I."/>
            <person name="Powell A.J."/>
            <person name="Barry K."/>
            <person name="Miller A.N."/>
            <person name="Grigoriev I.V."/>
            <person name="Debuchy R."/>
            <person name="Gladieux P."/>
            <person name="Hiltunen Thoren M."/>
            <person name="Johannesson H."/>
        </authorList>
    </citation>
    <scope>NUCLEOTIDE SEQUENCE</scope>
    <source>
        <strain evidence="2">CBS 892.96</strain>
    </source>
</reference>
<accession>A0AAN6VZP3</accession>
<dbReference type="Proteomes" id="UP001302321">
    <property type="component" value="Unassembled WGS sequence"/>
</dbReference>
<feature type="chain" id="PRO_5042975577" evidence="1">
    <location>
        <begin position="20"/>
        <end position="128"/>
    </location>
</feature>
<evidence type="ECO:0000313" key="3">
    <source>
        <dbReference type="Proteomes" id="UP001302321"/>
    </source>
</evidence>
<comment type="caution">
    <text evidence="2">The sequence shown here is derived from an EMBL/GenBank/DDBJ whole genome shotgun (WGS) entry which is preliminary data.</text>
</comment>
<evidence type="ECO:0000256" key="1">
    <source>
        <dbReference type="SAM" id="SignalP"/>
    </source>
</evidence>